<dbReference type="Proteomes" id="UP000007934">
    <property type="component" value="Chromosome"/>
</dbReference>
<proteinExistence type="predicted"/>
<dbReference type="HOGENOM" id="CLU_044061_0_0_7"/>
<keyword evidence="2" id="KW-1185">Reference proteome</keyword>
<reference evidence="1 2" key="1">
    <citation type="journal article" date="2011" name="Genome Biol. Evol.">
        <title>Comparative whole genome sequence analysis of the carcinogenic bacterial model pathogen Helicobacter felis.</title>
        <authorList>
            <person name="Arnold I.C."/>
            <person name="Zigova Z."/>
            <person name="Holden M."/>
            <person name="Lawley T.D."/>
            <person name="Rad R."/>
            <person name="Dougan G."/>
            <person name="Falkow S."/>
            <person name="Bentley S.D."/>
            <person name="Muller A."/>
        </authorList>
    </citation>
    <scope>NUCLEOTIDE SEQUENCE [LARGE SCALE GENOMIC DNA]</scope>
    <source>
        <strain evidence="2">ATCC 49179 / CCUG 28539 / NCTC 12436 / CS1</strain>
    </source>
</reference>
<dbReference type="eggNOG" id="COG3170">
    <property type="taxonomic scope" value="Bacteria"/>
</dbReference>
<evidence type="ECO:0000313" key="2">
    <source>
        <dbReference type="Proteomes" id="UP000007934"/>
    </source>
</evidence>
<gene>
    <name evidence="1" type="ordered locus">Hfelis_08050</name>
</gene>
<dbReference type="Pfam" id="PF01856">
    <property type="entry name" value="HP_OMP"/>
    <property type="match status" value="1"/>
</dbReference>
<dbReference type="InterPro" id="IPR002718">
    <property type="entry name" value="OMP_Helicobacter"/>
</dbReference>
<evidence type="ECO:0000313" key="1">
    <source>
        <dbReference type="EMBL" id="CBY82889.1"/>
    </source>
</evidence>
<protein>
    <submittedName>
        <fullName evidence="1">Outer membrane protein</fullName>
    </submittedName>
</protein>
<dbReference type="EMBL" id="FQ670179">
    <property type="protein sequence ID" value="CBY82889.1"/>
    <property type="molecule type" value="Genomic_DNA"/>
</dbReference>
<sequence length="486" mass="54240">MQIRVLLKALIVLLEGLHAESDGFYAQVGFQYSNITQDNATSKVGTQVVQTPYKTVRLDQAFPSPIGTNWLAPSATDVKFTNQNNDNPATKRIQNLKTLVDWDGKTDINAAKTGYEQAEEQLIPKWVAYTIESANTKIPNAPNQVIGGMLGNLGVATRQVELYRNLYRLNQIQFSQLQSAFWTFETTSRQAAEALGFDQVGLSFPQGGSTTIPSLQAQILNLENAANTLTTALVNALTSVSNGNLVVKQMHQRQHIDSTIQQVSSQVSVLAKATQEVLSKYYKEHRSEFVGHYTRTIKKYLPTMQHSYTRSNLYGFNIQAGYKQFFGGAKRWGVRYYGSFSYNGGGQGKTNSMNNFIYGVGVDGLYNFFESSDQNTTSGLFLGLMLVGSSWGAKNTALTTIVNTCDNNSACKLQRKQSYFQLPLTFGFRINLGKHNGFEMGTRIPLLPILNYYATTVTNYAEMGTYKQQIGFRRNASAYFNYVYNF</sequence>
<name>E7ABR6_HELFC</name>
<dbReference type="AlphaFoldDB" id="E7ABR6"/>
<dbReference type="STRING" id="936155.HFELIS_08050"/>
<accession>E7ABR6</accession>
<organism evidence="1 2">
    <name type="scientific">Helicobacter felis (strain ATCC 49179 / CCUG 28539 / NCTC 12436 / CS1)</name>
    <dbReference type="NCBI Taxonomy" id="936155"/>
    <lineage>
        <taxon>Bacteria</taxon>
        <taxon>Pseudomonadati</taxon>
        <taxon>Campylobacterota</taxon>
        <taxon>Epsilonproteobacteria</taxon>
        <taxon>Campylobacterales</taxon>
        <taxon>Helicobacteraceae</taxon>
        <taxon>Helicobacter</taxon>
    </lineage>
</organism>
<dbReference type="KEGG" id="hfe:HFELIS_08050"/>
<dbReference type="PRINTS" id="PR01776">
    <property type="entry name" value="HPOMPFAMILY"/>
</dbReference>